<sequence length="136" mass="14630">MASRIPAGFHTLTPYIVVDDAKAAIELYKAAFGAEVTSLANTPDGKVMNAQLKIGDSMLMLNDEFPEHGVVGPKKIGGTAVTLHMYVEDVDAAWERAVAAGLEVGFPLADQFWGDRYGQLKDSFGHSWSMASKLQG</sequence>
<dbReference type="eggNOG" id="COG2764">
    <property type="taxonomic scope" value="Bacteria"/>
</dbReference>
<reference evidence="2 3" key="1">
    <citation type="journal article" date="2014" name="PLoS ONE">
        <title>The first complete genome sequence of the class fimbriimonadia in the phylum armatimonadetes.</title>
        <authorList>
            <person name="Hu Z.Y."/>
            <person name="Wang Y.Z."/>
            <person name="Im W.T."/>
            <person name="Wang S.Y."/>
            <person name="Zhao G.P."/>
            <person name="Zheng H.J."/>
            <person name="Quan Z.X."/>
        </authorList>
    </citation>
    <scope>NUCLEOTIDE SEQUENCE [LARGE SCALE GENOMIC DNA]</scope>
    <source>
        <strain evidence="2">Gsoil 348</strain>
    </source>
</reference>
<dbReference type="Proteomes" id="UP000027982">
    <property type="component" value="Chromosome"/>
</dbReference>
<protein>
    <submittedName>
        <fullName evidence="2">Glyoxalase/bleomycin resistance protein/dioxygenase</fullName>
    </submittedName>
</protein>
<evidence type="ECO:0000313" key="2">
    <source>
        <dbReference type="EMBL" id="AIE86275.1"/>
    </source>
</evidence>
<dbReference type="KEGG" id="fgi:OP10G_2907"/>
<keyword evidence="3" id="KW-1185">Reference proteome</keyword>
<dbReference type="RefSeq" id="WP_052547769.1">
    <property type="nucleotide sequence ID" value="NZ_CP007139.1"/>
</dbReference>
<dbReference type="Gene3D" id="3.30.720.110">
    <property type="match status" value="1"/>
</dbReference>
<dbReference type="InterPro" id="IPR029068">
    <property type="entry name" value="Glyas_Bleomycin-R_OHBP_Dase"/>
</dbReference>
<dbReference type="Gene3D" id="3.30.720.120">
    <property type="match status" value="1"/>
</dbReference>
<dbReference type="PANTHER" id="PTHR34109">
    <property type="entry name" value="BNAUNNG04460D PROTEIN-RELATED"/>
    <property type="match status" value="1"/>
</dbReference>
<proteinExistence type="predicted"/>
<gene>
    <name evidence="2" type="ORF">OP10G_2907</name>
</gene>
<dbReference type="AlphaFoldDB" id="A0A068NU19"/>
<keyword evidence="2" id="KW-0560">Oxidoreductase</keyword>
<dbReference type="STRING" id="661478.OP10G_2907"/>
<organism evidence="2 3">
    <name type="scientific">Fimbriimonas ginsengisoli Gsoil 348</name>
    <dbReference type="NCBI Taxonomy" id="661478"/>
    <lineage>
        <taxon>Bacteria</taxon>
        <taxon>Bacillati</taxon>
        <taxon>Armatimonadota</taxon>
        <taxon>Fimbriimonadia</taxon>
        <taxon>Fimbriimonadales</taxon>
        <taxon>Fimbriimonadaceae</taxon>
        <taxon>Fimbriimonas</taxon>
    </lineage>
</organism>
<evidence type="ECO:0000259" key="1">
    <source>
        <dbReference type="PROSITE" id="PS51819"/>
    </source>
</evidence>
<dbReference type="OrthoDB" id="9795306at2"/>
<dbReference type="PANTHER" id="PTHR34109:SF1">
    <property type="entry name" value="VOC DOMAIN-CONTAINING PROTEIN"/>
    <property type="match status" value="1"/>
</dbReference>
<evidence type="ECO:0000313" key="3">
    <source>
        <dbReference type="Proteomes" id="UP000027982"/>
    </source>
</evidence>
<dbReference type="CDD" id="cd07246">
    <property type="entry name" value="VOC_like"/>
    <property type="match status" value="1"/>
</dbReference>
<dbReference type="SUPFAM" id="SSF54593">
    <property type="entry name" value="Glyoxalase/Bleomycin resistance protein/Dihydroxybiphenyl dioxygenase"/>
    <property type="match status" value="1"/>
</dbReference>
<keyword evidence="2" id="KW-0223">Dioxygenase</keyword>
<dbReference type="GO" id="GO:0051213">
    <property type="term" value="F:dioxygenase activity"/>
    <property type="evidence" value="ECO:0007669"/>
    <property type="project" value="UniProtKB-KW"/>
</dbReference>
<dbReference type="HOGENOM" id="CLU_046006_11_2_0"/>
<dbReference type="EMBL" id="CP007139">
    <property type="protein sequence ID" value="AIE86275.1"/>
    <property type="molecule type" value="Genomic_DNA"/>
</dbReference>
<dbReference type="Pfam" id="PF00903">
    <property type="entry name" value="Glyoxalase"/>
    <property type="match status" value="1"/>
</dbReference>
<feature type="domain" description="VOC" evidence="1">
    <location>
        <begin position="8"/>
        <end position="133"/>
    </location>
</feature>
<name>A0A068NU19_FIMGI</name>
<dbReference type="InterPro" id="IPR037523">
    <property type="entry name" value="VOC_core"/>
</dbReference>
<dbReference type="InterPro" id="IPR004360">
    <property type="entry name" value="Glyas_Fos-R_dOase_dom"/>
</dbReference>
<accession>A0A068NU19</accession>
<dbReference type="PROSITE" id="PS51819">
    <property type="entry name" value="VOC"/>
    <property type="match status" value="1"/>
</dbReference>